<name>A0A077MCE7_9MICO</name>
<gene>
    <name evidence="2" type="ORF">BN13_1640002</name>
</gene>
<organism evidence="2 3">
    <name type="scientific">Nostocoides jenkinsii Ben 74</name>
    <dbReference type="NCBI Taxonomy" id="1193518"/>
    <lineage>
        <taxon>Bacteria</taxon>
        <taxon>Bacillati</taxon>
        <taxon>Actinomycetota</taxon>
        <taxon>Actinomycetes</taxon>
        <taxon>Micrococcales</taxon>
        <taxon>Intrasporangiaceae</taxon>
        <taxon>Nostocoides</taxon>
    </lineage>
</organism>
<dbReference type="AlphaFoldDB" id="A0A077MCE7"/>
<dbReference type="EMBL" id="CAJC01000073">
    <property type="protein sequence ID" value="CCI52368.1"/>
    <property type="molecule type" value="Genomic_DNA"/>
</dbReference>
<dbReference type="RefSeq" id="WP_157038659.1">
    <property type="nucleotide sequence ID" value="NZ_HF571038.1"/>
</dbReference>
<accession>A0A077MCE7</accession>
<evidence type="ECO:0000313" key="2">
    <source>
        <dbReference type="EMBL" id="CCI52368.1"/>
    </source>
</evidence>
<protein>
    <recommendedName>
        <fullName evidence="4">Zinc-finger domain-containing protein</fullName>
    </recommendedName>
</protein>
<reference evidence="2 3" key="1">
    <citation type="journal article" date="2013" name="ISME J.">
        <title>A metabolic model for members of the genus Tetrasphaera involved in enhanced biological phosphorus removal.</title>
        <authorList>
            <person name="Kristiansen R."/>
            <person name="Nguyen H.T.T."/>
            <person name="Saunders A.M."/>
            <person name="Nielsen J.L."/>
            <person name="Wimmer R."/>
            <person name="Le V.Q."/>
            <person name="McIlroy S.J."/>
            <person name="Petrovski S."/>
            <person name="Seviour R.J."/>
            <person name="Calteau A."/>
            <person name="Nielsen K.L."/>
            <person name="Nielsen P.H."/>
        </authorList>
    </citation>
    <scope>NUCLEOTIDE SEQUENCE [LARGE SCALE GENOMIC DNA]</scope>
    <source>
        <strain evidence="2 3">Ben 74</strain>
    </source>
</reference>
<comment type="caution">
    <text evidence="2">The sequence shown here is derived from an EMBL/GenBank/DDBJ whole genome shotgun (WGS) entry which is preliminary data.</text>
</comment>
<evidence type="ECO:0000313" key="3">
    <source>
        <dbReference type="Proteomes" id="UP000035720"/>
    </source>
</evidence>
<keyword evidence="3" id="KW-1185">Reference proteome</keyword>
<evidence type="ECO:0000256" key="1">
    <source>
        <dbReference type="SAM" id="MobiDB-lite"/>
    </source>
</evidence>
<proteinExistence type="predicted"/>
<dbReference type="OrthoDB" id="5148815at2"/>
<evidence type="ECO:0008006" key="4">
    <source>
        <dbReference type="Google" id="ProtNLM"/>
    </source>
</evidence>
<feature type="compositionally biased region" description="Basic and acidic residues" evidence="1">
    <location>
        <begin position="141"/>
        <end position="153"/>
    </location>
</feature>
<sequence>MNRSRCLGDLVGDYVEAALPQSEQLSWDRHLVACTSCRGAADLERRVRATLRSGPAVSDELRAMLLAVSQEIPVAVPARRSAASAAADAAPSGARRGGFDTAVPLAWLPDSDDETASASAAHIFGPPVSRRAPAGLGQDRLGPDRLGPDRLGPDRLGPDLGVAVLSPTAPAQHRSALRAALFATAAAGASVAAVWGMSVAPAASTSARVGSFDHLARPAGARVLPVGAATTAPAREFGAGNGFDVKQAQSTP</sequence>
<dbReference type="Proteomes" id="UP000035720">
    <property type="component" value="Unassembled WGS sequence"/>
</dbReference>
<feature type="region of interest" description="Disordered" evidence="1">
    <location>
        <begin position="122"/>
        <end position="153"/>
    </location>
</feature>
<dbReference type="STRING" id="1193518.BN13_1640002"/>